<dbReference type="PANTHER" id="PTHR19308:SF14">
    <property type="entry name" value="START DOMAIN-CONTAINING PROTEIN"/>
    <property type="match status" value="1"/>
</dbReference>
<dbReference type="AlphaFoldDB" id="A0A7C5HLK0"/>
<organism evidence="3">
    <name type="scientific">Chlorobaculum parvum</name>
    <dbReference type="NCBI Taxonomy" id="274539"/>
    <lineage>
        <taxon>Bacteria</taxon>
        <taxon>Pseudomonadati</taxon>
        <taxon>Chlorobiota</taxon>
        <taxon>Chlorobiia</taxon>
        <taxon>Chlorobiales</taxon>
        <taxon>Chlorobiaceae</taxon>
        <taxon>Chlorobaculum</taxon>
    </lineage>
</organism>
<name>A0A7C5HLK0_9CHLB</name>
<gene>
    <name evidence="3" type="ORF">ENL07_01330</name>
</gene>
<dbReference type="EMBL" id="DRSQ01000029">
    <property type="protein sequence ID" value="HHE31300.1"/>
    <property type="molecule type" value="Genomic_DNA"/>
</dbReference>
<comment type="caution">
    <text evidence="3">The sequence shown here is derived from an EMBL/GenBank/DDBJ whole genome shotgun (WGS) entry which is preliminary data.</text>
</comment>
<dbReference type="Gene3D" id="3.30.530.20">
    <property type="match status" value="1"/>
</dbReference>
<comment type="similarity">
    <text evidence="1">Belongs to the ribosome association toxin RatA family.</text>
</comment>
<accession>A0A7C5HLK0</accession>
<evidence type="ECO:0000259" key="2">
    <source>
        <dbReference type="PROSITE" id="PS50848"/>
    </source>
</evidence>
<sequence>MSLLEKINSNTCTLRFNNDWLKIFTCPVPSSDFLSFVGVATIDAPQHSVLSLLYDIESAPDWVWKTSEMRILQELDNDNEGRVVLQHVTAPWPVTDREIISRSTAYKDPETGEAFIKIECLPDFIPEDSRYVRVRKLEGAWNILPLSDEQCRVVFRLHIEPAGEIPSWLANIAVIDTPYHTLNNLRDFVKREKYRQPVDATFNESPEDIVRNYTDFITE</sequence>
<dbReference type="PANTHER" id="PTHR19308">
    <property type="entry name" value="PHOSPHATIDYLCHOLINE TRANSFER PROTEIN"/>
    <property type="match status" value="1"/>
</dbReference>
<protein>
    <submittedName>
        <fullName evidence="3">Cyclase</fullName>
    </submittedName>
</protein>
<dbReference type="InterPro" id="IPR023393">
    <property type="entry name" value="START-like_dom_sf"/>
</dbReference>
<dbReference type="PROSITE" id="PS50848">
    <property type="entry name" value="START"/>
    <property type="match status" value="1"/>
</dbReference>
<dbReference type="GO" id="GO:0008289">
    <property type="term" value="F:lipid binding"/>
    <property type="evidence" value="ECO:0007669"/>
    <property type="project" value="InterPro"/>
</dbReference>
<dbReference type="InterPro" id="IPR005031">
    <property type="entry name" value="COQ10_START"/>
</dbReference>
<evidence type="ECO:0000313" key="3">
    <source>
        <dbReference type="EMBL" id="HHE31300.1"/>
    </source>
</evidence>
<proteinExistence type="inferred from homology"/>
<feature type="domain" description="START" evidence="2">
    <location>
        <begin position="38"/>
        <end position="194"/>
    </location>
</feature>
<dbReference type="Pfam" id="PF03364">
    <property type="entry name" value="Polyketide_cyc"/>
    <property type="match status" value="1"/>
</dbReference>
<dbReference type="SUPFAM" id="SSF55961">
    <property type="entry name" value="Bet v1-like"/>
    <property type="match status" value="1"/>
</dbReference>
<dbReference type="GO" id="GO:0005737">
    <property type="term" value="C:cytoplasm"/>
    <property type="evidence" value="ECO:0007669"/>
    <property type="project" value="UniProtKB-ARBA"/>
</dbReference>
<dbReference type="Proteomes" id="UP000886058">
    <property type="component" value="Unassembled WGS sequence"/>
</dbReference>
<dbReference type="InterPro" id="IPR051213">
    <property type="entry name" value="START_lipid_transfer"/>
</dbReference>
<dbReference type="PIRSF" id="PIRSF039033">
    <property type="entry name" value="START_dom"/>
    <property type="match status" value="1"/>
</dbReference>
<dbReference type="InterPro" id="IPR002913">
    <property type="entry name" value="START_lipid-bd_dom"/>
</dbReference>
<reference evidence="3" key="1">
    <citation type="journal article" date="2020" name="mSystems">
        <title>Genome- and Community-Level Interaction Insights into Carbon Utilization and Element Cycling Functions of Hydrothermarchaeota in Hydrothermal Sediment.</title>
        <authorList>
            <person name="Zhou Z."/>
            <person name="Liu Y."/>
            <person name="Xu W."/>
            <person name="Pan J."/>
            <person name="Luo Z.H."/>
            <person name="Li M."/>
        </authorList>
    </citation>
    <scope>NUCLEOTIDE SEQUENCE [LARGE SCALE GENOMIC DNA]</scope>
    <source>
        <strain evidence="3">HyVt-633</strain>
    </source>
</reference>
<dbReference type="InterPro" id="IPR028347">
    <property type="entry name" value="START_dom_prot"/>
</dbReference>
<evidence type="ECO:0000256" key="1">
    <source>
        <dbReference type="ARBA" id="ARBA00008918"/>
    </source>
</evidence>